<sequence>MKKLLFLLFPIIAFSQTDFKTLDSLQFKQTVDQLVKDTGRNYQLVINRQDDDKDNIKFVNVDDKSDILLIKYGTYMDGENKDFEVKGIKKWAISTIYGKYLALFPIYKKYVDPAANIEAVNKKGFVILKKGYFDRFNDEGFWRLGF</sequence>
<dbReference type="KEGG" id="cgn:OK18_15310"/>
<gene>
    <name evidence="1" type="ORF">OK18_15310</name>
</gene>
<dbReference type="OrthoDB" id="1346471at2"/>
<reference evidence="1 2" key="1">
    <citation type="submission" date="2014-11" db="EMBL/GenBank/DDBJ databases">
        <authorList>
            <person name="Park G.-S."/>
            <person name="Hong S.-J."/>
            <person name="Jung B.K."/>
            <person name="Khan A.R."/>
            <person name="Kwak Y."/>
            <person name="Shin J.-H."/>
        </authorList>
    </citation>
    <scope>NUCLEOTIDE SEQUENCE [LARGE SCALE GENOMIC DNA]</scope>
    <source>
        <strain evidence="1 2">DSM 27622</strain>
    </source>
</reference>
<dbReference type="PATRIC" id="fig|1324352.5.peg.3188"/>
<dbReference type="EMBL" id="CP009928">
    <property type="protein sequence ID" value="AKK73791.1"/>
    <property type="molecule type" value="Genomic_DNA"/>
</dbReference>
<proteinExistence type="predicted"/>
<evidence type="ECO:0000313" key="1">
    <source>
        <dbReference type="EMBL" id="AKK73791.1"/>
    </source>
</evidence>
<organism evidence="1 2">
    <name type="scientific">Chryseobacterium gallinarum</name>
    <dbReference type="NCBI Taxonomy" id="1324352"/>
    <lineage>
        <taxon>Bacteria</taxon>
        <taxon>Pseudomonadati</taxon>
        <taxon>Bacteroidota</taxon>
        <taxon>Flavobacteriia</taxon>
        <taxon>Flavobacteriales</taxon>
        <taxon>Weeksellaceae</taxon>
        <taxon>Chryseobacterium group</taxon>
        <taxon>Chryseobacterium</taxon>
    </lineage>
</organism>
<dbReference type="RefSeq" id="WP_053328553.1">
    <property type="nucleotide sequence ID" value="NZ_CP009928.1"/>
</dbReference>
<accession>A0A0G3M3P2</accession>
<protein>
    <submittedName>
        <fullName evidence="1">Uncharacterized protein</fullName>
    </submittedName>
</protein>
<evidence type="ECO:0000313" key="2">
    <source>
        <dbReference type="Proteomes" id="UP000035213"/>
    </source>
</evidence>
<dbReference type="AlphaFoldDB" id="A0A0G3M3P2"/>
<dbReference type="STRING" id="1324352.OK18_15310"/>
<dbReference type="Proteomes" id="UP000035213">
    <property type="component" value="Chromosome"/>
</dbReference>
<name>A0A0G3M3P2_CHRGL</name>